<organism evidence="3 4">
    <name type="scientific">Pristionchus fissidentatus</name>
    <dbReference type="NCBI Taxonomy" id="1538716"/>
    <lineage>
        <taxon>Eukaryota</taxon>
        <taxon>Metazoa</taxon>
        <taxon>Ecdysozoa</taxon>
        <taxon>Nematoda</taxon>
        <taxon>Chromadorea</taxon>
        <taxon>Rhabditida</taxon>
        <taxon>Rhabditina</taxon>
        <taxon>Diplogasteromorpha</taxon>
        <taxon>Diplogasteroidea</taxon>
        <taxon>Neodiplogasteridae</taxon>
        <taxon>Pristionchus</taxon>
    </lineage>
</organism>
<comment type="caution">
    <text evidence="3">The sequence shown here is derived from an EMBL/GenBank/DDBJ whole genome shotgun (WGS) entry which is preliminary data.</text>
</comment>
<sequence>QMKFLILLALVAAAALAAPTATPDFADAESEFYQASEDEAPAAPKPAPERLAAAVTDAPAPEVLPTLPAFPGHPQFPAVEKAATEAPVITETEKAEEAAVPSEPETAPATEAPGVASVAPAADEEKEETNDENDKEDDKAAEENVTAPADDASSSSSDSETATDEPAVPSATDYSDSSESDEDEDTTTAALPAVAETEAPIHEIGASISTDAETPEQTAAATEQPTEQGAEEELPVATTATKTGSAATVSGVTVKFALQATWLVAGSRRRGYVVKITNNSDKDVCGVTFIPNTKTSDVWNLVVAGDGTFSTKDLHLAAGATANQFGYVSSARSTPTIVEVTFC</sequence>
<accession>A0AAV5W823</accession>
<proteinExistence type="predicted"/>
<evidence type="ECO:0008006" key="5">
    <source>
        <dbReference type="Google" id="ProtNLM"/>
    </source>
</evidence>
<reference evidence="3" key="1">
    <citation type="submission" date="2023-10" db="EMBL/GenBank/DDBJ databases">
        <title>Genome assembly of Pristionchus species.</title>
        <authorList>
            <person name="Yoshida K."/>
            <person name="Sommer R.J."/>
        </authorList>
    </citation>
    <scope>NUCLEOTIDE SEQUENCE</scope>
    <source>
        <strain evidence="3">RS5133</strain>
    </source>
</reference>
<feature type="signal peptide" evidence="2">
    <location>
        <begin position="1"/>
        <end position="17"/>
    </location>
</feature>
<feature type="compositionally biased region" description="Low complexity" evidence="1">
    <location>
        <begin position="210"/>
        <end position="228"/>
    </location>
</feature>
<keyword evidence="4" id="KW-1185">Reference proteome</keyword>
<evidence type="ECO:0000313" key="3">
    <source>
        <dbReference type="EMBL" id="GMT26019.1"/>
    </source>
</evidence>
<feature type="compositionally biased region" description="Acidic residues" evidence="1">
    <location>
        <begin position="122"/>
        <end position="135"/>
    </location>
</feature>
<feature type="compositionally biased region" description="Acidic residues" evidence="1">
    <location>
        <begin position="176"/>
        <end position="186"/>
    </location>
</feature>
<feature type="non-terminal residue" evidence="3">
    <location>
        <position position="1"/>
    </location>
</feature>
<evidence type="ECO:0000313" key="4">
    <source>
        <dbReference type="Proteomes" id="UP001432322"/>
    </source>
</evidence>
<feature type="chain" id="PRO_5043899183" description="CBM2 domain-containing protein" evidence="2">
    <location>
        <begin position="18"/>
        <end position="343"/>
    </location>
</feature>
<feature type="compositionally biased region" description="Low complexity" evidence="1">
    <location>
        <begin position="143"/>
        <end position="175"/>
    </location>
</feature>
<gene>
    <name evidence="3" type="ORF">PFISCL1PPCAC_17316</name>
</gene>
<feature type="region of interest" description="Disordered" evidence="1">
    <location>
        <begin position="28"/>
        <end position="188"/>
    </location>
</feature>
<evidence type="ECO:0000256" key="2">
    <source>
        <dbReference type="SAM" id="SignalP"/>
    </source>
</evidence>
<evidence type="ECO:0000256" key="1">
    <source>
        <dbReference type="SAM" id="MobiDB-lite"/>
    </source>
</evidence>
<feature type="compositionally biased region" description="Acidic residues" evidence="1">
    <location>
        <begin position="28"/>
        <end position="40"/>
    </location>
</feature>
<dbReference type="AlphaFoldDB" id="A0AAV5W823"/>
<protein>
    <recommendedName>
        <fullName evidence="5">CBM2 domain-containing protein</fullName>
    </recommendedName>
</protein>
<dbReference type="Proteomes" id="UP001432322">
    <property type="component" value="Unassembled WGS sequence"/>
</dbReference>
<dbReference type="EMBL" id="BTSY01000004">
    <property type="protein sequence ID" value="GMT26019.1"/>
    <property type="molecule type" value="Genomic_DNA"/>
</dbReference>
<keyword evidence="2" id="KW-0732">Signal</keyword>
<feature type="region of interest" description="Disordered" evidence="1">
    <location>
        <begin position="208"/>
        <end position="233"/>
    </location>
</feature>
<name>A0AAV5W823_9BILA</name>